<dbReference type="KEGG" id="ppd:Ppro_0010"/>
<dbReference type="Proteomes" id="UP000006732">
    <property type="component" value="Chromosome"/>
</dbReference>
<protein>
    <submittedName>
        <fullName evidence="1">Uncharacterized protein</fullName>
    </submittedName>
</protein>
<dbReference type="HOGENOM" id="CLU_2539570_0_0_7"/>
<sequence>MRWPFYVSFLSLFRTSSLKFELLPTGVPLCCSISLRDLPADAYRPTPWGIPSVRRVASSAPEQSDNHAKNSDNFLRAMKYTVI</sequence>
<name>A1AJY1_PELPD</name>
<keyword evidence="2" id="KW-1185">Reference proteome</keyword>
<evidence type="ECO:0000313" key="1">
    <source>
        <dbReference type="EMBL" id="ABK97651.1"/>
    </source>
</evidence>
<dbReference type="AlphaFoldDB" id="A1AJY1"/>
<gene>
    <name evidence="1" type="ordered locus">Ppro_0010</name>
</gene>
<dbReference type="EMBL" id="CP000482">
    <property type="protein sequence ID" value="ABK97651.1"/>
    <property type="molecule type" value="Genomic_DNA"/>
</dbReference>
<accession>A1AJY1</accession>
<reference evidence="1 2" key="1">
    <citation type="submission" date="2006-10" db="EMBL/GenBank/DDBJ databases">
        <title>Complete sequence of chromosome of Pelobacter propionicus DSM 2379.</title>
        <authorList>
            <consortium name="US DOE Joint Genome Institute"/>
            <person name="Copeland A."/>
            <person name="Lucas S."/>
            <person name="Lapidus A."/>
            <person name="Barry K."/>
            <person name="Detter J.C."/>
            <person name="Glavina del Rio T."/>
            <person name="Hammon N."/>
            <person name="Israni S."/>
            <person name="Dalin E."/>
            <person name="Tice H."/>
            <person name="Pitluck S."/>
            <person name="Saunders E."/>
            <person name="Brettin T."/>
            <person name="Bruce D."/>
            <person name="Han C."/>
            <person name="Tapia R."/>
            <person name="Schmutz J."/>
            <person name="Larimer F."/>
            <person name="Land M."/>
            <person name="Hauser L."/>
            <person name="Kyrpides N."/>
            <person name="Kim E."/>
            <person name="Lovley D."/>
            <person name="Richardson P."/>
        </authorList>
    </citation>
    <scope>NUCLEOTIDE SEQUENCE [LARGE SCALE GENOMIC DNA]</scope>
    <source>
        <strain evidence="2">DSM 2379 / NBRC 103807 / OttBd1</strain>
    </source>
</reference>
<evidence type="ECO:0000313" key="2">
    <source>
        <dbReference type="Proteomes" id="UP000006732"/>
    </source>
</evidence>
<proteinExistence type="predicted"/>
<organism evidence="1 2">
    <name type="scientific">Pelobacter propionicus (strain DSM 2379 / NBRC 103807 / OttBd1)</name>
    <dbReference type="NCBI Taxonomy" id="338966"/>
    <lineage>
        <taxon>Bacteria</taxon>
        <taxon>Pseudomonadati</taxon>
        <taxon>Thermodesulfobacteriota</taxon>
        <taxon>Desulfuromonadia</taxon>
        <taxon>Desulfuromonadales</taxon>
        <taxon>Desulfuromonadaceae</taxon>
        <taxon>Pelobacter</taxon>
    </lineage>
</organism>
<dbReference type="STRING" id="338966.Ppro_0010"/>